<reference evidence="5" key="1">
    <citation type="submission" date="2017-05" db="EMBL/GenBank/DDBJ databases">
        <title>Complete and WGS of Bordetella genogroups.</title>
        <authorList>
            <person name="Spilker T."/>
            <person name="Lipuma J."/>
        </authorList>
    </citation>
    <scope>NUCLEOTIDE SEQUENCE [LARGE SCALE GENOMIC DNA]</scope>
    <source>
        <strain evidence="5">AU16122</strain>
    </source>
</reference>
<keyword evidence="2" id="KW-0732">Signal</keyword>
<dbReference type="InterPro" id="IPR036291">
    <property type="entry name" value="NAD(P)-bd_dom_sf"/>
</dbReference>
<dbReference type="PANTHER" id="PTHR14239">
    <property type="entry name" value="DUDULIN-RELATED"/>
    <property type="match status" value="1"/>
</dbReference>
<dbReference type="Pfam" id="PF03807">
    <property type="entry name" value="F420_oxidored"/>
    <property type="match status" value="1"/>
</dbReference>
<feature type="domain" description="Pyrroline-5-carboxylate reductase catalytic N-terminal" evidence="3">
    <location>
        <begin position="41"/>
        <end position="131"/>
    </location>
</feature>
<dbReference type="AlphaFoldDB" id="A0A261SIB8"/>
<dbReference type="SUPFAM" id="SSF51735">
    <property type="entry name" value="NAD(P)-binding Rossmann-fold domains"/>
    <property type="match status" value="1"/>
</dbReference>
<evidence type="ECO:0000313" key="5">
    <source>
        <dbReference type="Proteomes" id="UP000216020"/>
    </source>
</evidence>
<evidence type="ECO:0000256" key="2">
    <source>
        <dbReference type="SAM" id="SignalP"/>
    </source>
</evidence>
<proteinExistence type="predicted"/>
<dbReference type="InterPro" id="IPR028939">
    <property type="entry name" value="P5C_Rdtase_cat_N"/>
</dbReference>
<organism evidence="4 5">
    <name type="scientific">Bordetella genomosp. 10</name>
    <dbReference type="NCBI Taxonomy" id="1416804"/>
    <lineage>
        <taxon>Bacteria</taxon>
        <taxon>Pseudomonadati</taxon>
        <taxon>Pseudomonadota</taxon>
        <taxon>Betaproteobacteria</taxon>
        <taxon>Burkholderiales</taxon>
        <taxon>Alcaligenaceae</taxon>
        <taxon>Bordetella</taxon>
    </lineage>
</organism>
<keyword evidence="1" id="KW-0560">Oxidoreductase</keyword>
<evidence type="ECO:0000259" key="3">
    <source>
        <dbReference type="Pfam" id="PF03807"/>
    </source>
</evidence>
<protein>
    <submittedName>
        <fullName evidence="4">Dinucleotide-binding enzyme</fullName>
    </submittedName>
</protein>
<evidence type="ECO:0000256" key="1">
    <source>
        <dbReference type="ARBA" id="ARBA00023002"/>
    </source>
</evidence>
<dbReference type="RefSeq" id="WP_094851295.1">
    <property type="nucleotide sequence ID" value="NZ_NEVM01000001.1"/>
</dbReference>
<dbReference type="Proteomes" id="UP000216020">
    <property type="component" value="Unassembled WGS sequence"/>
</dbReference>
<feature type="signal peptide" evidence="2">
    <location>
        <begin position="1"/>
        <end position="36"/>
    </location>
</feature>
<keyword evidence="5" id="KW-1185">Reference proteome</keyword>
<gene>
    <name evidence="4" type="ORF">CAL29_01805</name>
</gene>
<evidence type="ECO:0000313" key="4">
    <source>
        <dbReference type="EMBL" id="OZI37188.1"/>
    </source>
</evidence>
<name>A0A261SIB8_9BORD</name>
<dbReference type="OrthoDB" id="5499754at2"/>
<dbReference type="InterPro" id="IPR051267">
    <property type="entry name" value="STEAP_metalloreductase"/>
</dbReference>
<accession>A0A261SIB8</accession>
<sequence>MPFSDSHPQGSRRSVFSCLLPLALAALAISPLPAAADGKPTIGIIGAGHEGSALGALWAKAGYKVVFATRDPRRLQALVAGIGPNASAGSVDQAIDRGDVVVLAVPYRAEPEIAKQYGAKLAGKILIDVDNAYPARDGDIAVAARAAGVARYSARLFAGTRFVRAFNSINANSLGPGCGEALYSYTDDEAGRVTAELIRAAGCTPVRGQDL</sequence>
<dbReference type="PANTHER" id="PTHR14239:SF10">
    <property type="entry name" value="REDUCTASE"/>
    <property type="match status" value="1"/>
</dbReference>
<comment type="caution">
    <text evidence="4">The sequence shown here is derived from an EMBL/GenBank/DDBJ whole genome shotgun (WGS) entry which is preliminary data.</text>
</comment>
<dbReference type="Gene3D" id="3.40.50.720">
    <property type="entry name" value="NAD(P)-binding Rossmann-like Domain"/>
    <property type="match status" value="1"/>
</dbReference>
<feature type="chain" id="PRO_5013351622" evidence="2">
    <location>
        <begin position="37"/>
        <end position="211"/>
    </location>
</feature>
<dbReference type="EMBL" id="NEVM01000001">
    <property type="protein sequence ID" value="OZI37188.1"/>
    <property type="molecule type" value="Genomic_DNA"/>
</dbReference>
<dbReference type="GO" id="GO:0016491">
    <property type="term" value="F:oxidoreductase activity"/>
    <property type="evidence" value="ECO:0007669"/>
    <property type="project" value="UniProtKB-KW"/>
</dbReference>